<dbReference type="Gene3D" id="1.10.10.10">
    <property type="entry name" value="Winged helix-like DNA-binding domain superfamily/Winged helix DNA-binding domain"/>
    <property type="match status" value="1"/>
</dbReference>
<evidence type="ECO:0000259" key="6">
    <source>
        <dbReference type="Pfam" id="PF17805"/>
    </source>
</evidence>
<dbReference type="InterPro" id="IPR053953">
    <property type="entry name" value="NirdL-like_HTH"/>
</dbReference>
<dbReference type="Pfam" id="PF22451">
    <property type="entry name" value="NirdL-like_HTH"/>
    <property type="match status" value="1"/>
</dbReference>
<dbReference type="Proteomes" id="UP000242520">
    <property type="component" value="Unassembled WGS sequence"/>
</dbReference>
<name>A0A1M5SP23_9FIRM</name>
<evidence type="ECO:0000256" key="1">
    <source>
        <dbReference type="ARBA" id="ARBA00023239"/>
    </source>
</evidence>
<comment type="catalytic activity">
    <reaction evidence="5">
        <text>siroheme + 2 H(+) = 12,18-didecarboxysiroheme + 2 CO2</text>
        <dbReference type="Rhea" id="RHEA:19093"/>
        <dbReference type="ChEBI" id="CHEBI:15378"/>
        <dbReference type="ChEBI" id="CHEBI:16526"/>
        <dbReference type="ChEBI" id="CHEBI:60052"/>
        <dbReference type="ChEBI" id="CHEBI:140497"/>
        <dbReference type="EC" id="4.1.1.111"/>
    </reaction>
</comment>
<evidence type="ECO:0000259" key="7">
    <source>
        <dbReference type="Pfam" id="PF22451"/>
    </source>
</evidence>
<dbReference type="RefSeq" id="WP_072725766.1">
    <property type="nucleotide sequence ID" value="NZ_FQXH01000022.1"/>
</dbReference>
<dbReference type="InterPro" id="IPR040523">
    <property type="entry name" value="AsnC_trans_reg2"/>
</dbReference>
<dbReference type="Gene3D" id="3.30.70.3460">
    <property type="match status" value="1"/>
</dbReference>
<dbReference type="GO" id="GO:0016829">
    <property type="term" value="F:lyase activity"/>
    <property type="evidence" value="ECO:0007669"/>
    <property type="project" value="UniProtKB-KW"/>
</dbReference>
<evidence type="ECO:0000313" key="9">
    <source>
        <dbReference type="Proteomes" id="UP000242520"/>
    </source>
</evidence>
<evidence type="ECO:0000256" key="2">
    <source>
        <dbReference type="ARBA" id="ARBA00023444"/>
    </source>
</evidence>
<keyword evidence="8" id="KW-0238">DNA-binding</keyword>
<evidence type="ECO:0000256" key="5">
    <source>
        <dbReference type="ARBA" id="ARBA00048470"/>
    </source>
</evidence>
<dbReference type="PANTHER" id="PTHR43413:SF1">
    <property type="entry name" value="SIROHEME DECARBOXYLASE NIRL SUBUNIT"/>
    <property type="match status" value="1"/>
</dbReference>
<keyword evidence="9" id="KW-1185">Reference proteome</keyword>
<dbReference type="SMART" id="SM00344">
    <property type="entry name" value="HTH_ASNC"/>
    <property type="match status" value="1"/>
</dbReference>
<proteinExistence type="inferred from homology"/>
<accession>A0A1M5SP23</accession>
<dbReference type="PANTHER" id="PTHR43413">
    <property type="entry name" value="TRANSCRIPTIONAL REGULATOR, ASNC FAMILY"/>
    <property type="match status" value="1"/>
</dbReference>
<dbReference type="EC" id="4.1.1.111" evidence="4"/>
<keyword evidence="1" id="KW-0456">Lyase</keyword>
<feature type="domain" description="Siroheme decarboxylase NirL-like HTH" evidence="7">
    <location>
        <begin position="5"/>
        <end position="51"/>
    </location>
</feature>
<comment type="pathway">
    <text evidence="2">Porphyrin-containing compound metabolism.</text>
</comment>
<dbReference type="InterPro" id="IPR036388">
    <property type="entry name" value="WH-like_DNA-bd_sf"/>
</dbReference>
<dbReference type="InterPro" id="IPR050684">
    <property type="entry name" value="HTH-Siroheme_Decarb"/>
</dbReference>
<dbReference type="Pfam" id="PF17805">
    <property type="entry name" value="AsnC_trans_reg2"/>
    <property type="match status" value="1"/>
</dbReference>
<evidence type="ECO:0000256" key="3">
    <source>
        <dbReference type="ARBA" id="ARBA00023457"/>
    </source>
</evidence>
<comment type="similarity">
    <text evidence="3">Belongs to the Ahb/Nir family.</text>
</comment>
<dbReference type="InterPro" id="IPR036390">
    <property type="entry name" value="WH_DNA-bd_sf"/>
</dbReference>
<sequence>MDCIDCKILNEVQNGISIQKRPFKKIADNLGISEDEVVNRINNLKEKGYIRRFGGIFDSQNLGVASTLVAMKIEKDIDYVANIVSEYSGVTHNYQREDEYNLWFTLMASSNGELENILKEIKERTGVQDILNLPSVNKHKVHVHLNFDNKG</sequence>
<dbReference type="AlphaFoldDB" id="A0A1M5SP23"/>
<evidence type="ECO:0000256" key="4">
    <source>
        <dbReference type="ARBA" id="ARBA00023471"/>
    </source>
</evidence>
<organism evidence="8 9">
    <name type="scientific">Tepidibacter thalassicus DSM 15285</name>
    <dbReference type="NCBI Taxonomy" id="1123350"/>
    <lineage>
        <taxon>Bacteria</taxon>
        <taxon>Bacillati</taxon>
        <taxon>Bacillota</taxon>
        <taxon>Clostridia</taxon>
        <taxon>Peptostreptococcales</taxon>
        <taxon>Peptostreptococcaceae</taxon>
        <taxon>Tepidibacter</taxon>
    </lineage>
</organism>
<dbReference type="EMBL" id="FQXH01000022">
    <property type="protein sequence ID" value="SHH40235.1"/>
    <property type="molecule type" value="Genomic_DNA"/>
</dbReference>
<protein>
    <recommendedName>
        <fullName evidence="4">siroheme decarboxylase</fullName>
        <ecNumber evidence="4">4.1.1.111</ecNumber>
    </recommendedName>
</protein>
<gene>
    <name evidence="8" type="ORF">SAMN02744040_01843</name>
</gene>
<dbReference type="InterPro" id="IPR019888">
    <property type="entry name" value="Tscrpt_reg_AsnC-like"/>
</dbReference>
<reference evidence="9" key="1">
    <citation type="submission" date="2016-11" db="EMBL/GenBank/DDBJ databases">
        <authorList>
            <person name="Varghese N."/>
            <person name="Submissions S."/>
        </authorList>
    </citation>
    <scope>NUCLEOTIDE SEQUENCE [LARGE SCALE GENOMIC DNA]</scope>
    <source>
        <strain evidence="9">DSM 15285</strain>
    </source>
</reference>
<dbReference type="OrthoDB" id="9806536at2"/>
<dbReference type="SUPFAM" id="SSF46785">
    <property type="entry name" value="Winged helix' DNA-binding domain"/>
    <property type="match status" value="1"/>
</dbReference>
<feature type="domain" description="Siroheme decarboxylase AsnC-like ligand binding" evidence="6">
    <location>
        <begin position="62"/>
        <end position="140"/>
    </location>
</feature>
<dbReference type="STRING" id="1123350.SAMN02744040_01843"/>
<dbReference type="GO" id="GO:0003677">
    <property type="term" value="F:DNA binding"/>
    <property type="evidence" value="ECO:0007669"/>
    <property type="project" value="UniProtKB-KW"/>
</dbReference>
<evidence type="ECO:0000313" key="8">
    <source>
        <dbReference type="EMBL" id="SHH40235.1"/>
    </source>
</evidence>